<evidence type="ECO:0000313" key="2">
    <source>
        <dbReference type="Proteomes" id="UP000027037"/>
    </source>
</evidence>
<proteinExistence type="predicted"/>
<dbReference type="AlphaFoldDB" id="A0A062U4K4"/>
<accession>A0A062U4K4</accession>
<name>A0A062U4K4_9PROT</name>
<dbReference type="eggNOG" id="ENOG502ZW2J">
    <property type="taxonomic scope" value="Bacteria"/>
</dbReference>
<dbReference type="RefSeq" id="WP_034797958.1">
    <property type="nucleotide sequence ID" value="NZ_AWFF01000058.1"/>
</dbReference>
<comment type="caution">
    <text evidence="1">The sequence shown here is derived from an EMBL/GenBank/DDBJ whole genome shotgun (WGS) entry which is preliminary data.</text>
</comment>
<gene>
    <name evidence="1" type="ORF">HY29_17460</name>
</gene>
<dbReference type="Proteomes" id="UP000027037">
    <property type="component" value="Unassembled WGS sequence"/>
</dbReference>
<dbReference type="PATRIC" id="fig|1280946.3.peg.2774"/>
<dbReference type="EMBL" id="AWFF01000058">
    <property type="protein sequence ID" value="KCZ53202.1"/>
    <property type="molecule type" value="Genomic_DNA"/>
</dbReference>
<reference evidence="1 2" key="1">
    <citation type="journal article" date="2014" name="Antonie Van Leeuwenhoek">
        <title>Hyphomonas beringensis sp. nov. and Hyphomonas chukchiensis sp. nov., isolated from surface seawater of the Bering Sea and Chukchi Sea.</title>
        <authorList>
            <person name="Li C."/>
            <person name="Lai Q."/>
            <person name="Li G."/>
            <person name="Dong C."/>
            <person name="Wang J."/>
            <person name="Liao Y."/>
            <person name="Shao Z."/>
        </authorList>
    </citation>
    <scope>NUCLEOTIDE SEQUENCE [LARGE SCALE GENOMIC DNA]</scope>
    <source>
        <strain evidence="1 2">25B14_1</strain>
    </source>
</reference>
<organism evidence="1 2">
    <name type="scientific">Hyphomonas beringensis</name>
    <dbReference type="NCBI Taxonomy" id="1280946"/>
    <lineage>
        <taxon>Bacteria</taxon>
        <taxon>Pseudomonadati</taxon>
        <taxon>Pseudomonadota</taxon>
        <taxon>Alphaproteobacteria</taxon>
        <taxon>Hyphomonadales</taxon>
        <taxon>Hyphomonadaceae</taxon>
        <taxon>Hyphomonas</taxon>
    </lineage>
</organism>
<keyword evidence="2" id="KW-1185">Reference proteome</keyword>
<protein>
    <submittedName>
        <fullName evidence="1">Uncharacterized protein</fullName>
    </submittedName>
</protein>
<evidence type="ECO:0000313" key="1">
    <source>
        <dbReference type="EMBL" id="KCZ53202.1"/>
    </source>
</evidence>
<sequence>MSVRETRAFKAAIGNPALGTIMGIHDFDPSPAIDKVDRPVFVVSCYSDRTRQFCIEYRDFVLVIQNSYLLSFVDNIAVGALVAASDAKFDLLSYAGSLAKKFVAEQLYRLAPSSLARVLYLETVGQFEPHWRGPLLRRNEDETLKAASRAISQLTADFMLHHELGHVAAKDRRFYPFVRDVVEEYLADAAPAIEAALVRALMDEAEADLFALNCCIASYAADFGYEKLLEYLTFVARAVTAINVLYLFTDDIHHLNVDSTAPRPDMDRHMGLWAHREKIMCGYLESFSFGPDTVIAKASDSRLALPALTPLFHRITDGAQLTEPTSVDARRFAHVLDLGFQTGDGFEAVIGAVREPWVLSRD</sequence>